<reference evidence="1 2" key="1">
    <citation type="submission" date="2018-03" db="EMBL/GenBank/DDBJ databases">
        <authorList>
            <person name="Stanton A.-C.J."/>
            <person name="Garlena R.A."/>
            <person name="Russell D.A."/>
            <person name="Pope W.H."/>
            <person name="Jacobs-Sera D."/>
            <person name="Hatfull G.F."/>
        </authorList>
    </citation>
    <scope>NUCLEOTIDE SEQUENCE [LARGE SCALE GENOMIC DNA]</scope>
</reference>
<dbReference type="GeneID" id="54992070"/>
<dbReference type="RefSeq" id="YP_009801551.1">
    <property type="nucleotide sequence ID" value="NC_047973.1"/>
</dbReference>
<dbReference type="EMBL" id="MH153803">
    <property type="protein sequence ID" value="AWN03527.1"/>
    <property type="molecule type" value="Genomic_DNA"/>
</dbReference>
<evidence type="ECO:0000313" key="2">
    <source>
        <dbReference type="Proteomes" id="UP000246630"/>
    </source>
</evidence>
<keyword evidence="2" id="KW-1185">Reference proteome</keyword>
<dbReference type="KEGG" id="vg:54992070"/>
<dbReference type="Proteomes" id="UP000246630">
    <property type="component" value="Segment"/>
</dbReference>
<organism evidence="1 2">
    <name type="scientific">Microbacterium phage Hyperion</name>
    <dbReference type="NCBI Taxonomy" id="2182354"/>
    <lineage>
        <taxon>Viruses</taxon>
        <taxon>Duplodnaviria</taxon>
        <taxon>Heunggongvirae</taxon>
        <taxon>Uroviricota</taxon>
        <taxon>Caudoviricetes</taxon>
        <taxon>Squashvirus</taxon>
        <taxon>Squashvirus hyperion</taxon>
    </lineage>
</organism>
<sequence>MTDDEREALASFVTNRLADNGYAVPRPEVWLALSNWEALNAPLRRSEVPEPSAEGYTEFEGWEHEMFRHQPVLSMSDGSIAGCQCLDRVFVKGEDWGTHLATVITARITAQGEPSDAQVEAAARELLPEGLGPWEKAKPEWHEHARRRARAALRAAGGVR</sequence>
<name>A0A2U8UIP3_9CAUD</name>
<protein>
    <submittedName>
        <fullName evidence="1">Uncharacterized protein</fullName>
    </submittedName>
</protein>
<proteinExistence type="predicted"/>
<evidence type="ECO:0000313" key="1">
    <source>
        <dbReference type="EMBL" id="AWN03527.1"/>
    </source>
</evidence>
<accession>A0A2U8UIP3</accession>
<gene>
    <name evidence="1" type="primary">9</name>
    <name evidence="1" type="ORF">PBI_HYPERION_9</name>
</gene>